<name>A0ABT8BW69_9VIBR</name>
<accession>A0ABT8BW69</accession>
<proteinExistence type="predicted"/>
<sequence length="225" mass="25831">MLKRAAALVSVVGIGMYSFLPTQQTETRLDNQKTPERYNQLIKAPPSLQKERKSLLTQQAPSLVASTMPHSSDELTFSYQELNHALYSFHKNQFNTLSESGKTILNEIPTRYTDDQWVVFYKNLGYKDIAIEQLLTLRAVQLGDLAQELEEYNSDILTVAPHQFLIEILKNKYEKLTRINNIEKDEAFFQLIQEVSGEYGIDLSLTEAYATFNIIETHSDTELLF</sequence>
<dbReference type="RefSeq" id="WP_170882751.1">
    <property type="nucleotide sequence ID" value="NZ_JABEYA020000005.1"/>
</dbReference>
<reference evidence="2" key="1">
    <citation type="journal article" date="2019" name="Int. J. Syst. Evol. Microbiol.">
        <title>The Global Catalogue of Microorganisms (GCM) 10K type strain sequencing project: providing services to taxonomists for standard genome sequencing and annotation.</title>
        <authorList>
            <consortium name="The Broad Institute Genomics Platform"/>
            <consortium name="The Broad Institute Genome Sequencing Center for Infectious Disease"/>
            <person name="Wu L."/>
            <person name="Ma J."/>
        </authorList>
    </citation>
    <scope>NUCLEOTIDE SEQUENCE [LARGE SCALE GENOMIC DNA]</scope>
    <source>
        <strain evidence="2">CECT 7398</strain>
    </source>
</reference>
<dbReference type="EMBL" id="JAUFQC010000027">
    <property type="protein sequence ID" value="MDN3611417.1"/>
    <property type="molecule type" value="Genomic_DNA"/>
</dbReference>
<dbReference type="Proteomes" id="UP001238540">
    <property type="component" value="Unassembled WGS sequence"/>
</dbReference>
<evidence type="ECO:0000313" key="1">
    <source>
        <dbReference type="EMBL" id="MDN3611417.1"/>
    </source>
</evidence>
<protein>
    <submittedName>
        <fullName evidence="1">Uncharacterized protein</fullName>
    </submittedName>
</protein>
<organism evidence="1 2">
    <name type="scientific">Vibrio ostreicida</name>
    <dbReference type="NCBI Taxonomy" id="526588"/>
    <lineage>
        <taxon>Bacteria</taxon>
        <taxon>Pseudomonadati</taxon>
        <taxon>Pseudomonadota</taxon>
        <taxon>Gammaproteobacteria</taxon>
        <taxon>Vibrionales</taxon>
        <taxon>Vibrionaceae</taxon>
        <taxon>Vibrio</taxon>
    </lineage>
</organism>
<keyword evidence="2" id="KW-1185">Reference proteome</keyword>
<gene>
    <name evidence="1" type="ORF">QWZ16_17600</name>
</gene>
<comment type="caution">
    <text evidence="1">The sequence shown here is derived from an EMBL/GenBank/DDBJ whole genome shotgun (WGS) entry which is preliminary data.</text>
</comment>
<evidence type="ECO:0000313" key="2">
    <source>
        <dbReference type="Proteomes" id="UP001238540"/>
    </source>
</evidence>